<gene>
    <name evidence="2" type="ORF">DAPPUDRAFT_248515</name>
</gene>
<sequence>MLSSKLKSWMESHLTRKKSSGSNSEKSASSGFHGGGTKTTSGSGSYKELTPTDRIAHRAPVSSILFQLSRRARRAGAVTTDWSSASKTISESSSTRPPSATSSSSVMDP</sequence>
<dbReference type="KEGG" id="dpx:DAPPUDRAFT_248515"/>
<dbReference type="EMBL" id="GL732566">
    <property type="protein sequence ID" value="EFX76793.1"/>
    <property type="molecule type" value="Genomic_DNA"/>
</dbReference>
<feature type="region of interest" description="Disordered" evidence="1">
    <location>
        <begin position="76"/>
        <end position="109"/>
    </location>
</feature>
<evidence type="ECO:0000256" key="1">
    <source>
        <dbReference type="SAM" id="MobiDB-lite"/>
    </source>
</evidence>
<feature type="compositionally biased region" description="Low complexity" evidence="1">
    <location>
        <begin position="20"/>
        <end position="31"/>
    </location>
</feature>
<dbReference type="InParanoid" id="E9GUT7"/>
<reference evidence="2 3" key="1">
    <citation type="journal article" date="2011" name="Science">
        <title>The ecoresponsive genome of Daphnia pulex.</title>
        <authorList>
            <person name="Colbourne J.K."/>
            <person name="Pfrender M.E."/>
            <person name="Gilbert D."/>
            <person name="Thomas W.K."/>
            <person name="Tucker A."/>
            <person name="Oakley T.H."/>
            <person name="Tokishita S."/>
            <person name="Aerts A."/>
            <person name="Arnold G.J."/>
            <person name="Basu M.K."/>
            <person name="Bauer D.J."/>
            <person name="Caceres C.E."/>
            <person name="Carmel L."/>
            <person name="Casola C."/>
            <person name="Choi J.H."/>
            <person name="Detter J.C."/>
            <person name="Dong Q."/>
            <person name="Dusheyko S."/>
            <person name="Eads B.D."/>
            <person name="Frohlich T."/>
            <person name="Geiler-Samerotte K.A."/>
            <person name="Gerlach D."/>
            <person name="Hatcher P."/>
            <person name="Jogdeo S."/>
            <person name="Krijgsveld J."/>
            <person name="Kriventseva E.V."/>
            <person name="Kultz D."/>
            <person name="Laforsch C."/>
            <person name="Lindquist E."/>
            <person name="Lopez J."/>
            <person name="Manak J.R."/>
            <person name="Muller J."/>
            <person name="Pangilinan J."/>
            <person name="Patwardhan R.P."/>
            <person name="Pitluck S."/>
            <person name="Pritham E.J."/>
            <person name="Rechtsteiner A."/>
            <person name="Rho M."/>
            <person name="Rogozin I.B."/>
            <person name="Sakarya O."/>
            <person name="Salamov A."/>
            <person name="Schaack S."/>
            <person name="Shapiro H."/>
            <person name="Shiga Y."/>
            <person name="Skalitzky C."/>
            <person name="Smith Z."/>
            <person name="Souvorov A."/>
            <person name="Sung W."/>
            <person name="Tang Z."/>
            <person name="Tsuchiya D."/>
            <person name="Tu H."/>
            <person name="Vos H."/>
            <person name="Wang M."/>
            <person name="Wolf Y.I."/>
            <person name="Yamagata H."/>
            <person name="Yamada T."/>
            <person name="Ye Y."/>
            <person name="Shaw J.R."/>
            <person name="Andrews J."/>
            <person name="Crease T.J."/>
            <person name="Tang H."/>
            <person name="Lucas S.M."/>
            <person name="Robertson H.M."/>
            <person name="Bork P."/>
            <person name="Koonin E.V."/>
            <person name="Zdobnov E.M."/>
            <person name="Grigoriev I.V."/>
            <person name="Lynch M."/>
            <person name="Boore J.L."/>
        </authorList>
    </citation>
    <scope>NUCLEOTIDE SEQUENCE [LARGE SCALE GENOMIC DNA]</scope>
</reference>
<evidence type="ECO:0000313" key="2">
    <source>
        <dbReference type="EMBL" id="EFX76793.1"/>
    </source>
</evidence>
<accession>E9GUT7</accession>
<dbReference type="Proteomes" id="UP000000305">
    <property type="component" value="Unassembled WGS sequence"/>
</dbReference>
<name>E9GUT7_DAPPU</name>
<keyword evidence="3" id="KW-1185">Reference proteome</keyword>
<dbReference type="HOGENOM" id="CLU_2186575_0_0_1"/>
<organism evidence="2 3">
    <name type="scientific">Daphnia pulex</name>
    <name type="common">Water flea</name>
    <dbReference type="NCBI Taxonomy" id="6669"/>
    <lineage>
        <taxon>Eukaryota</taxon>
        <taxon>Metazoa</taxon>
        <taxon>Ecdysozoa</taxon>
        <taxon>Arthropoda</taxon>
        <taxon>Crustacea</taxon>
        <taxon>Branchiopoda</taxon>
        <taxon>Diplostraca</taxon>
        <taxon>Cladocera</taxon>
        <taxon>Anomopoda</taxon>
        <taxon>Daphniidae</taxon>
        <taxon>Daphnia</taxon>
    </lineage>
</organism>
<evidence type="ECO:0000313" key="3">
    <source>
        <dbReference type="Proteomes" id="UP000000305"/>
    </source>
</evidence>
<dbReference type="AlphaFoldDB" id="E9GUT7"/>
<proteinExistence type="predicted"/>
<feature type="compositionally biased region" description="Low complexity" evidence="1">
    <location>
        <begin position="83"/>
        <end position="109"/>
    </location>
</feature>
<protein>
    <submittedName>
        <fullName evidence="2">Uncharacterized protein</fullName>
    </submittedName>
</protein>
<feature type="region of interest" description="Disordered" evidence="1">
    <location>
        <begin position="1"/>
        <end position="61"/>
    </location>
</feature>